<reference evidence="2 3" key="1">
    <citation type="submission" date="2020-06" db="EMBL/GenBank/DDBJ databases">
        <title>Genome mining for natural products.</title>
        <authorList>
            <person name="Zhang B."/>
            <person name="Shi J."/>
            <person name="Ge H."/>
        </authorList>
    </citation>
    <scope>NUCLEOTIDE SEQUENCE [LARGE SCALE GENOMIC DNA]</scope>
    <source>
        <strain evidence="2 3">NA02069</strain>
    </source>
</reference>
<keyword evidence="1" id="KW-1133">Transmembrane helix</keyword>
<dbReference type="SUPFAM" id="SSF48452">
    <property type="entry name" value="TPR-like"/>
    <property type="match status" value="2"/>
</dbReference>
<dbReference type="PROSITE" id="PS51257">
    <property type="entry name" value="PROKAR_LIPOPROTEIN"/>
    <property type="match status" value="1"/>
</dbReference>
<feature type="transmembrane region" description="Helical" evidence="1">
    <location>
        <begin position="40"/>
        <end position="59"/>
    </location>
</feature>
<evidence type="ECO:0000256" key="1">
    <source>
        <dbReference type="SAM" id="Phobius"/>
    </source>
</evidence>
<keyword evidence="3" id="KW-1185">Reference proteome</keyword>
<accession>A0A7H8TLU3</accession>
<dbReference type="PANTHER" id="PTHR46082:SF6">
    <property type="entry name" value="AAA+ ATPASE DOMAIN-CONTAINING PROTEIN-RELATED"/>
    <property type="match status" value="1"/>
</dbReference>
<organism evidence="2 3">
    <name type="scientific">Streptomyces chartreusis</name>
    <dbReference type="NCBI Taxonomy" id="1969"/>
    <lineage>
        <taxon>Bacteria</taxon>
        <taxon>Bacillati</taxon>
        <taxon>Actinomycetota</taxon>
        <taxon>Actinomycetes</taxon>
        <taxon>Kitasatosporales</taxon>
        <taxon>Streptomycetaceae</taxon>
        <taxon>Streptomyces</taxon>
    </lineage>
</organism>
<keyword evidence="1" id="KW-0472">Membrane</keyword>
<gene>
    <name evidence="2" type="ORF">HUT05_47620</name>
</gene>
<evidence type="ECO:0000313" key="3">
    <source>
        <dbReference type="Proteomes" id="UP000509418"/>
    </source>
</evidence>
<dbReference type="Proteomes" id="UP000509418">
    <property type="component" value="Chromosome"/>
</dbReference>
<keyword evidence="1" id="KW-0812">Transmembrane</keyword>
<dbReference type="AlphaFoldDB" id="A0A7H8TLU3"/>
<name>A0A7H8TLU3_STRCX</name>
<dbReference type="InterPro" id="IPR053137">
    <property type="entry name" value="NLR-like"/>
</dbReference>
<dbReference type="PANTHER" id="PTHR46082">
    <property type="entry name" value="ATP/GTP-BINDING PROTEIN-RELATED"/>
    <property type="match status" value="1"/>
</dbReference>
<proteinExistence type="predicted"/>
<evidence type="ECO:0000313" key="2">
    <source>
        <dbReference type="EMBL" id="QKZ24344.1"/>
    </source>
</evidence>
<dbReference type="Gene3D" id="1.25.40.10">
    <property type="entry name" value="Tetratricopeptide repeat domain"/>
    <property type="match status" value="2"/>
</dbReference>
<dbReference type="RefSeq" id="WP_176578864.1">
    <property type="nucleotide sequence ID" value="NZ_CP056041.1"/>
</dbReference>
<dbReference type="InterPro" id="IPR027417">
    <property type="entry name" value="P-loop_NTPase"/>
</dbReference>
<protein>
    <submittedName>
        <fullName evidence="2">Tetratricopeptide repeat protein</fullName>
    </submittedName>
</protein>
<feature type="transmembrane region" description="Helical" evidence="1">
    <location>
        <begin position="12"/>
        <end position="34"/>
    </location>
</feature>
<dbReference type="SUPFAM" id="SSF52540">
    <property type="entry name" value="P-loop containing nucleoside triphosphate hydrolases"/>
    <property type="match status" value="1"/>
</dbReference>
<sequence length="698" mass="76902">MPGLLRRGEQPWQGLAGFVAVVVAGCVAIAAAITWLSGPWAAGVGAAVTAVYGLTAELFRPRRRSREETDLLRDARGRIPRARQVTRPEAAGVRAAEGEAAPPYVPRDAEHEVVHQLQQTRFVLLVGESAAGKSRLGYEVARSRFGQYRFVVPRTRAAVPQAVACARSCRRAVVWLDDLENYLGRDGITATMLRTLFDSGRGHRIVLGTMRVEEYRRFEAREESRLTGSDRDAWRTQREVLQAAHVIRLPRRWSEHECRRAAAHADDARIAAALHACDRFGIAETIAAGPELMAAWQNAWAPGTNPRAASLVTAAVDCRRAGLRSAVPRDLLQLLHEPYLAERGGSNLRPETLNTAFRWACTPALATSGLLQHDGDGRYQAFDYLINTPHLDPVPDHLWHALLNAVGPEDAYDLGLVAHQQARLQRAIAALTKAHQGSVTEAEFPLALALGDGGHPRQAATRLRRIAERPGTEPLFTLAARHQAAFFTGESGAAQQAVRLFDRIVAEARTLLDESHPDVLDARHQLAYFTGESGNTHAAAHQFRVLLSDRVRHHPDDHQQLIATKRSCIWFSARPDTLAESERAMHGLLDEATARIGADAPHTLAIRSSLATFAVRAGRHDEALARFAALIDDRTRLLEPEHPHVLRSRLDWVHALAGAGHTAQARTEVLSTLHTAEAILEPDHRHLRHARTLLEQLS</sequence>
<dbReference type="InterPro" id="IPR011990">
    <property type="entry name" value="TPR-like_helical_dom_sf"/>
</dbReference>
<dbReference type="EMBL" id="CP056041">
    <property type="protein sequence ID" value="QKZ24344.1"/>
    <property type="molecule type" value="Genomic_DNA"/>
</dbReference>